<evidence type="ECO:0000313" key="2">
    <source>
        <dbReference type="EMBL" id="PTX52278.1"/>
    </source>
</evidence>
<dbReference type="Proteomes" id="UP000244224">
    <property type="component" value="Unassembled WGS sequence"/>
</dbReference>
<reference evidence="2 3" key="1">
    <citation type="submission" date="2018-04" db="EMBL/GenBank/DDBJ databases">
        <title>Genomic Encyclopedia of Archaeal and Bacterial Type Strains, Phase II (KMG-II): from individual species to whole genera.</title>
        <authorList>
            <person name="Goeker M."/>
        </authorList>
    </citation>
    <scope>NUCLEOTIDE SEQUENCE [LARGE SCALE GENOMIC DNA]</scope>
    <source>
        <strain evidence="2 3">DSM 21823</strain>
    </source>
</reference>
<keyword evidence="3" id="KW-1185">Reference proteome</keyword>
<dbReference type="EMBL" id="QBKP01000002">
    <property type="protein sequence ID" value="PTX52278.1"/>
    <property type="molecule type" value="Genomic_DNA"/>
</dbReference>
<dbReference type="Pfam" id="PF14216">
    <property type="entry name" value="DUF4326"/>
    <property type="match status" value="1"/>
</dbReference>
<sequence>MTGRLITDPSELRRGLRLGWVWGKNPAGERMIQNGVPPRGRLVTVADLPNLGGTDLGIQVDGHPHIVLDPHLALGRGTPLTLLEDAPIPRVLNQHKDGRPASAVYIGRPSPFGNPFAIGRDGDRDAVMGKYVAWLGNQPALIDRARRDLAGKDLVCWCAPAACHGHVLRDLALGRPLPRPEPPVQPGLDL</sequence>
<dbReference type="RefSeq" id="WP_199750650.1">
    <property type="nucleotide sequence ID" value="NZ_QBKP01000002.1"/>
</dbReference>
<protein>
    <submittedName>
        <fullName evidence="2">Uncharacterized protein DUF4326</fullName>
    </submittedName>
</protein>
<name>A0A2T6B8C8_9RHOB</name>
<accession>A0A2T6B8C8</accession>
<evidence type="ECO:0000259" key="1">
    <source>
        <dbReference type="Pfam" id="PF14216"/>
    </source>
</evidence>
<dbReference type="InterPro" id="IPR025475">
    <property type="entry name" value="DUF4326"/>
</dbReference>
<feature type="domain" description="DUF4326" evidence="1">
    <location>
        <begin position="97"/>
        <end position="168"/>
    </location>
</feature>
<proteinExistence type="predicted"/>
<comment type="caution">
    <text evidence="2">The sequence shown here is derived from an EMBL/GenBank/DDBJ whole genome shotgun (WGS) entry which is preliminary data.</text>
</comment>
<evidence type="ECO:0000313" key="3">
    <source>
        <dbReference type="Proteomes" id="UP000244224"/>
    </source>
</evidence>
<organism evidence="2 3">
    <name type="scientific">Gemmobacter caeni</name>
    <dbReference type="NCBI Taxonomy" id="589035"/>
    <lineage>
        <taxon>Bacteria</taxon>
        <taxon>Pseudomonadati</taxon>
        <taxon>Pseudomonadota</taxon>
        <taxon>Alphaproteobacteria</taxon>
        <taxon>Rhodobacterales</taxon>
        <taxon>Paracoccaceae</taxon>
        <taxon>Gemmobacter</taxon>
    </lineage>
</organism>
<dbReference type="AlphaFoldDB" id="A0A2T6B8C8"/>
<gene>
    <name evidence="2" type="ORF">C8N34_10256</name>
</gene>